<evidence type="ECO:0000313" key="2">
    <source>
        <dbReference type="EMBL" id="ODV97236.1"/>
    </source>
</evidence>
<protein>
    <recommendedName>
        <fullName evidence="1">Inositol polyphosphate-related phosphatase domain-containing protein</fullName>
    </recommendedName>
</protein>
<dbReference type="GO" id="GO:0004439">
    <property type="term" value="F:phosphatidylinositol-4,5-bisphosphate 5-phosphatase activity"/>
    <property type="evidence" value="ECO:0007669"/>
    <property type="project" value="TreeGrafter"/>
</dbReference>
<dbReference type="Pfam" id="PF22669">
    <property type="entry name" value="Exo_endo_phos2"/>
    <property type="match status" value="1"/>
</dbReference>
<dbReference type="InterPro" id="IPR000300">
    <property type="entry name" value="IPPc"/>
</dbReference>
<dbReference type="AlphaFoldDB" id="A0A1E4TZR4"/>
<evidence type="ECO:0000313" key="3">
    <source>
        <dbReference type="Proteomes" id="UP000094236"/>
    </source>
</evidence>
<feature type="domain" description="Inositol polyphosphate-related phosphatase" evidence="1">
    <location>
        <begin position="1"/>
        <end position="324"/>
    </location>
</feature>
<dbReference type="Proteomes" id="UP000094236">
    <property type="component" value="Unassembled WGS sequence"/>
</dbReference>
<organism evidence="2 3">
    <name type="scientific">Pachysolen tannophilus NRRL Y-2460</name>
    <dbReference type="NCBI Taxonomy" id="669874"/>
    <lineage>
        <taxon>Eukaryota</taxon>
        <taxon>Fungi</taxon>
        <taxon>Dikarya</taxon>
        <taxon>Ascomycota</taxon>
        <taxon>Saccharomycotina</taxon>
        <taxon>Pichiomycetes</taxon>
        <taxon>Pachysolenaceae</taxon>
        <taxon>Pachysolen</taxon>
    </lineage>
</organism>
<dbReference type="EMBL" id="KV454012">
    <property type="protein sequence ID" value="ODV97236.1"/>
    <property type="molecule type" value="Genomic_DNA"/>
</dbReference>
<accession>A0A1E4TZR4</accession>
<reference evidence="3" key="1">
    <citation type="submission" date="2016-05" db="EMBL/GenBank/DDBJ databases">
        <title>Comparative genomics of biotechnologically important yeasts.</title>
        <authorList>
            <consortium name="DOE Joint Genome Institute"/>
            <person name="Riley R."/>
            <person name="Haridas S."/>
            <person name="Wolfe K.H."/>
            <person name="Lopes M.R."/>
            <person name="Hittinger C.T."/>
            <person name="Goker M."/>
            <person name="Salamov A."/>
            <person name="Wisecaver J."/>
            <person name="Long T.M."/>
            <person name="Aerts A.L."/>
            <person name="Barry K."/>
            <person name="Choi C."/>
            <person name="Clum A."/>
            <person name="Coughlan A.Y."/>
            <person name="Deshpande S."/>
            <person name="Douglass A.P."/>
            <person name="Hanson S.J."/>
            <person name="Klenk H.-P."/>
            <person name="Labutti K."/>
            <person name="Lapidus A."/>
            <person name="Lindquist E."/>
            <person name="Lipzen A."/>
            <person name="Meier-Kolthoff J.P."/>
            <person name="Ohm R.A."/>
            <person name="Otillar R.P."/>
            <person name="Pangilinan J."/>
            <person name="Peng Y."/>
            <person name="Rokas A."/>
            <person name="Rosa C.A."/>
            <person name="Scheuner C."/>
            <person name="Sibirny A.A."/>
            <person name="Slot J.C."/>
            <person name="Stielow J.B."/>
            <person name="Sun H."/>
            <person name="Kurtzman C.P."/>
            <person name="Blackwell M."/>
            <person name="Grigoriev I.V."/>
            <person name="Jeffries T.W."/>
        </authorList>
    </citation>
    <scope>NUCLEOTIDE SEQUENCE [LARGE SCALE GENOMIC DNA]</scope>
    <source>
        <strain evidence="3">NRRL Y-2460</strain>
    </source>
</reference>
<dbReference type="OrthoDB" id="62798at2759"/>
<keyword evidence="3" id="KW-1185">Reference proteome</keyword>
<dbReference type="GO" id="GO:0046856">
    <property type="term" value="P:phosphatidylinositol dephosphorylation"/>
    <property type="evidence" value="ECO:0007669"/>
    <property type="project" value="InterPro"/>
</dbReference>
<proteinExistence type="predicted"/>
<evidence type="ECO:0000259" key="1">
    <source>
        <dbReference type="SMART" id="SM00128"/>
    </source>
</evidence>
<dbReference type="PANTHER" id="PTHR11200">
    <property type="entry name" value="INOSITOL 5-PHOSPHATASE"/>
    <property type="match status" value="1"/>
</dbReference>
<dbReference type="SUPFAM" id="SSF56219">
    <property type="entry name" value="DNase I-like"/>
    <property type="match status" value="1"/>
</dbReference>
<dbReference type="PANTHER" id="PTHR11200:SF275">
    <property type="entry name" value="LD06095P"/>
    <property type="match status" value="1"/>
</dbReference>
<sequence length="391" mass="44421">MSVPIYILTFNCNKNFQNPDAIISTFSKSYPVDPFPEFFVFGFQEVCSILDSTSFEVVNNLLIELNETLIKSLRRKYGREYNFQTVSISHVGAIGLIIITPFLSKISNIKIGNCSCGIFASSLKGGCGIRFNYKTTDLSSSTFFTFCNCHLAALEGERNLQKRNQDVLTLMKGIDFGDGFGLIKPKNHCFFIGDLNYRATARIFNNTITDNSNEDRMIDENEELIIDIDKDELNLCRKNNEVFIGFDEPNVKFKPTYKYILGTQEYNMKRIPSWCDRILYQSYNTDSNVIVHKYDSISISDSGLLSDHQPVYLSISVPMDPPINIINTHGYLSDVDGINIDNVYLKPSNLDKARRILTFISDSTIGYALYSIGTTKGRFITIIGLIIFYFF</sequence>
<dbReference type="STRING" id="669874.A0A1E4TZR4"/>
<dbReference type="InterPro" id="IPR046985">
    <property type="entry name" value="IP5"/>
</dbReference>
<gene>
    <name evidence="2" type="ORF">PACTADRAFT_48983</name>
</gene>
<name>A0A1E4TZR4_PACTA</name>
<dbReference type="SMART" id="SM00128">
    <property type="entry name" value="IPPc"/>
    <property type="match status" value="1"/>
</dbReference>
<dbReference type="InterPro" id="IPR036691">
    <property type="entry name" value="Endo/exonu/phosph_ase_sf"/>
</dbReference>
<dbReference type="Gene3D" id="3.60.10.10">
    <property type="entry name" value="Endonuclease/exonuclease/phosphatase"/>
    <property type="match status" value="1"/>
</dbReference>